<keyword evidence="1" id="KW-1133">Transmembrane helix</keyword>
<keyword evidence="1" id="KW-0812">Transmembrane</keyword>
<accession>A0ABS6MP31</accession>
<comment type="caution">
    <text evidence="2">The sequence shown here is derived from an EMBL/GenBank/DDBJ whole genome shotgun (WGS) entry which is preliminary data.</text>
</comment>
<gene>
    <name evidence="2" type="ORF">KQY15_13175</name>
</gene>
<evidence type="ECO:0000313" key="3">
    <source>
        <dbReference type="Proteomes" id="UP000704611"/>
    </source>
</evidence>
<keyword evidence="1" id="KW-0472">Membrane</keyword>
<evidence type="ECO:0000256" key="1">
    <source>
        <dbReference type="SAM" id="Phobius"/>
    </source>
</evidence>
<protein>
    <submittedName>
        <fullName evidence="2">DUF2970 domain-containing protein</fullName>
    </submittedName>
</protein>
<dbReference type="Proteomes" id="UP000704611">
    <property type="component" value="Unassembled WGS sequence"/>
</dbReference>
<dbReference type="EMBL" id="JAHRID010000006">
    <property type="protein sequence ID" value="MBV2130037.1"/>
    <property type="molecule type" value="Genomic_DNA"/>
</dbReference>
<organism evidence="2 3">
    <name type="scientific">Arsukibacterium indicum</name>
    <dbReference type="NCBI Taxonomy" id="2848612"/>
    <lineage>
        <taxon>Bacteria</taxon>
        <taxon>Pseudomonadati</taxon>
        <taxon>Pseudomonadota</taxon>
        <taxon>Gammaproteobacteria</taxon>
        <taxon>Chromatiales</taxon>
        <taxon>Chromatiaceae</taxon>
        <taxon>Arsukibacterium</taxon>
    </lineage>
</organism>
<dbReference type="RefSeq" id="WP_217669900.1">
    <property type="nucleotide sequence ID" value="NZ_JAHRID010000006.1"/>
</dbReference>
<sequence>MAETKPGTWQVIKAVLGAFIGVQSEQQRQLDFQTKSVVPYIVVGVITALLFVAILLVTVTLVLA</sequence>
<evidence type="ECO:0000313" key="2">
    <source>
        <dbReference type="EMBL" id="MBV2130037.1"/>
    </source>
</evidence>
<feature type="transmembrane region" description="Helical" evidence="1">
    <location>
        <begin position="37"/>
        <end position="63"/>
    </location>
</feature>
<name>A0ABS6MP31_9GAMM</name>
<dbReference type="Pfam" id="PF11174">
    <property type="entry name" value="DUF2970"/>
    <property type="match status" value="1"/>
</dbReference>
<reference evidence="2 3" key="1">
    <citation type="submission" date="2021-06" db="EMBL/GenBank/DDBJ databases">
        <title>Rheinheimera indica sp. nov., isolated from deep-sea sediment.</title>
        <authorList>
            <person name="Wang Z."/>
            <person name="Zhang X.-Y."/>
        </authorList>
    </citation>
    <scope>NUCLEOTIDE SEQUENCE [LARGE SCALE GENOMIC DNA]</scope>
    <source>
        <strain evidence="2 3">SM2107</strain>
    </source>
</reference>
<keyword evidence="3" id="KW-1185">Reference proteome</keyword>
<proteinExistence type="predicted"/>
<dbReference type="InterPro" id="IPR021344">
    <property type="entry name" value="DUF2970"/>
</dbReference>